<keyword evidence="3" id="KW-0175">Coiled coil</keyword>
<dbReference type="OrthoDB" id="1923159at2759"/>
<evidence type="ECO:0000256" key="3">
    <source>
        <dbReference type="SAM" id="Coils"/>
    </source>
</evidence>
<feature type="compositionally biased region" description="Acidic residues" evidence="4">
    <location>
        <begin position="625"/>
        <end position="665"/>
    </location>
</feature>
<comment type="similarity">
    <text evidence="1">Belongs to the SAPS family.</text>
</comment>
<dbReference type="EMBL" id="KB007952">
    <property type="protein sequence ID" value="ELR18477.1"/>
    <property type="molecule type" value="Genomic_DNA"/>
</dbReference>
<feature type="compositionally biased region" description="Basic residues" evidence="4">
    <location>
        <begin position="603"/>
        <end position="615"/>
    </location>
</feature>
<name>L8GZS3_ACACF</name>
<keyword evidence="2" id="KW-0131">Cell cycle</keyword>
<feature type="compositionally biased region" description="Low complexity" evidence="4">
    <location>
        <begin position="574"/>
        <end position="584"/>
    </location>
</feature>
<feature type="compositionally biased region" description="Low complexity" evidence="4">
    <location>
        <begin position="694"/>
        <end position="709"/>
    </location>
</feature>
<reference evidence="6 7" key="1">
    <citation type="journal article" date="2013" name="Genome Biol.">
        <title>Genome of Acanthamoeba castellanii highlights extensive lateral gene transfer and early evolution of tyrosine kinase signaling.</title>
        <authorList>
            <person name="Clarke M."/>
            <person name="Lohan A.J."/>
            <person name="Liu B."/>
            <person name="Lagkouvardos I."/>
            <person name="Roy S."/>
            <person name="Zafar N."/>
            <person name="Bertelli C."/>
            <person name="Schilde C."/>
            <person name="Kianianmomeni A."/>
            <person name="Burglin T.R."/>
            <person name="Frech C."/>
            <person name="Turcotte B."/>
            <person name="Kopec K.O."/>
            <person name="Synnott J.M."/>
            <person name="Choo C."/>
            <person name="Paponov I."/>
            <person name="Finkler A."/>
            <person name="Soon Heng Tan C."/>
            <person name="Hutchins A.P."/>
            <person name="Weinmeier T."/>
            <person name="Rattei T."/>
            <person name="Chu J.S."/>
            <person name="Gimenez G."/>
            <person name="Irimia M."/>
            <person name="Rigden D.J."/>
            <person name="Fitzpatrick D.A."/>
            <person name="Lorenzo-Morales J."/>
            <person name="Bateman A."/>
            <person name="Chiu C.H."/>
            <person name="Tang P."/>
            <person name="Hegemann P."/>
            <person name="Fromm H."/>
            <person name="Raoult D."/>
            <person name="Greub G."/>
            <person name="Miranda-Saavedra D."/>
            <person name="Chen N."/>
            <person name="Nash P."/>
            <person name="Ginger M.L."/>
            <person name="Horn M."/>
            <person name="Schaap P."/>
            <person name="Caler L."/>
            <person name="Loftus B."/>
        </authorList>
    </citation>
    <scope>NUCLEOTIDE SEQUENCE [LARGE SCALE GENOMIC DNA]</scope>
    <source>
        <strain evidence="6 7">Neff</strain>
    </source>
</reference>
<dbReference type="InterPro" id="IPR007587">
    <property type="entry name" value="SAPS"/>
</dbReference>
<proteinExistence type="inferred from homology"/>
<evidence type="ECO:0000259" key="5">
    <source>
        <dbReference type="PROSITE" id="PS50222"/>
    </source>
</evidence>
<dbReference type="Proteomes" id="UP000011083">
    <property type="component" value="Unassembled WGS sequence"/>
</dbReference>
<dbReference type="AlphaFoldDB" id="L8GZS3"/>
<feature type="region of interest" description="Disordered" evidence="4">
    <location>
        <begin position="573"/>
        <end position="709"/>
    </location>
</feature>
<dbReference type="SUPFAM" id="SSF48371">
    <property type="entry name" value="ARM repeat"/>
    <property type="match status" value="1"/>
</dbReference>
<dbReference type="GO" id="GO:0019903">
    <property type="term" value="F:protein phosphatase binding"/>
    <property type="evidence" value="ECO:0007669"/>
    <property type="project" value="InterPro"/>
</dbReference>
<evidence type="ECO:0000256" key="4">
    <source>
        <dbReference type="SAM" id="MobiDB-lite"/>
    </source>
</evidence>
<dbReference type="GO" id="GO:0005509">
    <property type="term" value="F:calcium ion binding"/>
    <property type="evidence" value="ECO:0007669"/>
    <property type="project" value="InterPro"/>
</dbReference>
<dbReference type="OMA" id="MMDIFMT"/>
<dbReference type="KEGG" id="acan:ACA1_044770"/>
<dbReference type="PROSITE" id="PS50222">
    <property type="entry name" value="EF_HAND_2"/>
    <property type="match status" value="1"/>
</dbReference>
<keyword evidence="7" id="KW-1185">Reference proteome</keyword>
<dbReference type="STRING" id="1257118.L8GZS3"/>
<dbReference type="InterPro" id="IPR016024">
    <property type="entry name" value="ARM-type_fold"/>
</dbReference>
<evidence type="ECO:0000313" key="7">
    <source>
        <dbReference type="Proteomes" id="UP000011083"/>
    </source>
</evidence>
<evidence type="ECO:0000256" key="2">
    <source>
        <dbReference type="ARBA" id="ARBA00023306"/>
    </source>
</evidence>
<dbReference type="PANTHER" id="PTHR12634">
    <property type="entry name" value="SIT4 YEAST -ASSOCIATING PROTEIN-RELATED"/>
    <property type="match status" value="1"/>
</dbReference>
<dbReference type="InterPro" id="IPR002048">
    <property type="entry name" value="EF_hand_dom"/>
</dbReference>
<organism evidence="6 7">
    <name type="scientific">Acanthamoeba castellanii (strain ATCC 30010 / Neff)</name>
    <dbReference type="NCBI Taxonomy" id="1257118"/>
    <lineage>
        <taxon>Eukaryota</taxon>
        <taxon>Amoebozoa</taxon>
        <taxon>Discosea</taxon>
        <taxon>Longamoebia</taxon>
        <taxon>Centramoebida</taxon>
        <taxon>Acanthamoebidae</taxon>
        <taxon>Acanthamoeba</taxon>
    </lineage>
</organism>
<gene>
    <name evidence="6" type="ORF">ACA1_044770</name>
</gene>
<dbReference type="PANTHER" id="PTHR12634:SF8">
    <property type="entry name" value="FIERY MOUNTAIN, ISOFORM D"/>
    <property type="match status" value="1"/>
</dbReference>
<protein>
    <recommendedName>
        <fullName evidence="5">EF-hand domain-containing protein</fullName>
    </recommendedName>
</protein>
<dbReference type="RefSeq" id="XP_004340514.1">
    <property type="nucleotide sequence ID" value="XM_004340466.1"/>
</dbReference>
<evidence type="ECO:0000313" key="6">
    <source>
        <dbReference type="EMBL" id="ELR18477.1"/>
    </source>
</evidence>
<dbReference type="VEuPathDB" id="AmoebaDB:ACA1_044770"/>
<dbReference type="GeneID" id="14919248"/>
<sequence length="709" mass="79049">MARNDEVDMENELLDLSKETTYAEKVELLGKLLDSESTLFSKKMRDWLVKDDALKVLIHYVTRPAKTEGQQEATDNGLPFTILNSEEYIISSNKRRDALLASEAEKKELRELQKQNGEEDSLEDEDEDDDFAFSKEAKRADKAAEVFVYQAGSLPQDFIDKNLEDIVKEIFAIFDINAEGDFDNFDKMFASLLGPYGSKVFNVFNKNRKLILHLLNYLHDPAISETLMGVIKATLPDQVLMNFYNALNEDGFWETLGQKIYGPGAESSFEDASAFFNRLVDLCSTQNNADVLFLHLSQDMGFLDGLVDCISNNSGNLPAEQQIAAINALRALLLKSGEQLYDTSLEAYTPTPVPNMLSGIHEDLHNHLKTRAGSLAQRLVDDAKQPKKKADEAVFSTYRVASRFTIHRVHLLEVLAELTQQNPQEVLDSFTAPLWKVLSDWLFEHRFNNIYHDLFHKLFRTVIRINHVESMKALFSKHKFITRMIEHYKTTSSKDSGLRSYIILMGNYVRLTADAQPPSEYLKSFLTSHVQWKEFVPLLKDDTVKQFVTAFPAPSGGHPISLSPFASAETFGLPSPKTTSTSTSGRNANNLGLEDASVYVETKKKRKRKRKSKSKKAGEDKGENAEGEGEEGDGDDSDGSDDEEDEDEEAPALEEEPPALDDETPNDGAESPSNADAAAEQNSSVVEEGKSDDAAAASTESAAESQASA</sequence>
<feature type="domain" description="EF-hand" evidence="5">
    <location>
        <begin position="162"/>
        <end position="195"/>
    </location>
</feature>
<accession>L8GZS3</accession>
<dbReference type="GO" id="GO:0019888">
    <property type="term" value="F:protein phosphatase regulator activity"/>
    <property type="evidence" value="ECO:0007669"/>
    <property type="project" value="TreeGrafter"/>
</dbReference>
<feature type="coiled-coil region" evidence="3">
    <location>
        <begin position="95"/>
        <end position="125"/>
    </location>
</feature>
<evidence type="ECO:0000256" key="1">
    <source>
        <dbReference type="ARBA" id="ARBA00006180"/>
    </source>
</evidence>